<evidence type="ECO:0000313" key="10">
    <source>
        <dbReference type="Proteomes" id="UP001303473"/>
    </source>
</evidence>
<dbReference type="Gene3D" id="1.10.510.10">
    <property type="entry name" value="Transferase(Phosphotransferase) domain 1"/>
    <property type="match status" value="1"/>
</dbReference>
<dbReference type="Pfam" id="PF00069">
    <property type="entry name" value="Pkinase"/>
    <property type="match status" value="1"/>
</dbReference>
<dbReference type="EMBL" id="MU853899">
    <property type="protein sequence ID" value="KAK3935973.1"/>
    <property type="molecule type" value="Genomic_DNA"/>
</dbReference>
<dbReference type="AlphaFoldDB" id="A0AAN6S0Y3"/>
<dbReference type="InterPro" id="IPR011009">
    <property type="entry name" value="Kinase-like_dom_sf"/>
</dbReference>
<evidence type="ECO:0000256" key="7">
    <source>
        <dbReference type="SAM" id="MobiDB-lite"/>
    </source>
</evidence>
<proteinExistence type="predicted"/>
<keyword evidence="10" id="KW-1185">Reference proteome</keyword>
<dbReference type="PANTHER" id="PTHR44167:SF23">
    <property type="entry name" value="CDC7 KINASE, ISOFORM A-RELATED"/>
    <property type="match status" value="1"/>
</dbReference>
<dbReference type="Proteomes" id="UP001303473">
    <property type="component" value="Unassembled WGS sequence"/>
</dbReference>
<accession>A0AAN6S0Y3</accession>
<dbReference type="GO" id="GO:0044773">
    <property type="term" value="P:mitotic DNA damage checkpoint signaling"/>
    <property type="evidence" value="ECO:0007669"/>
    <property type="project" value="TreeGrafter"/>
</dbReference>
<protein>
    <recommendedName>
        <fullName evidence="1">non-specific serine/threonine protein kinase</fullName>
        <ecNumber evidence="1">2.7.11.1</ecNumber>
    </recommendedName>
</protein>
<evidence type="ECO:0000256" key="3">
    <source>
        <dbReference type="ARBA" id="ARBA00022679"/>
    </source>
</evidence>
<evidence type="ECO:0000256" key="4">
    <source>
        <dbReference type="ARBA" id="ARBA00022741"/>
    </source>
</evidence>
<dbReference type="PROSITE" id="PS50011">
    <property type="entry name" value="PROTEIN_KINASE_DOM"/>
    <property type="match status" value="1"/>
</dbReference>
<dbReference type="EC" id="2.7.11.1" evidence="1"/>
<dbReference type="InterPro" id="IPR000719">
    <property type="entry name" value="Prot_kinase_dom"/>
</dbReference>
<dbReference type="SUPFAM" id="SSF56112">
    <property type="entry name" value="Protein kinase-like (PK-like)"/>
    <property type="match status" value="1"/>
</dbReference>
<feature type="region of interest" description="Disordered" evidence="7">
    <location>
        <begin position="286"/>
        <end position="362"/>
    </location>
</feature>
<evidence type="ECO:0000256" key="6">
    <source>
        <dbReference type="ARBA" id="ARBA00022840"/>
    </source>
</evidence>
<comment type="caution">
    <text evidence="9">The sequence shown here is derived from an EMBL/GenBank/DDBJ whole genome shotgun (WGS) entry which is preliminary data.</text>
</comment>
<organism evidence="9 10">
    <name type="scientific">Diplogelasinospora grovesii</name>
    <dbReference type="NCBI Taxonomy" id="303347"/>
    <lineage>
        <taxon>Eukaryota</taxon>
        <taxon>Fungi</taxon>
        <taxon>Dikarya</taxon>
        <taxon>Ascomycota</taxon>
        <taxon>Pezizomycotina</taxon>
        <taxon>Sordariomycetes</taxon>
        <taxon>Sordariomycetidae</taxon>
        <taxon>Sordariales</taxon>
        <taxon>Diplogelasinosporaceae</taxon>
        <taxon>Diplogelasinospora</taxon>
    </lineage>
</organism>
<dbReference type="GO" id="GO:0005634">
    <property type="term" value="C:nucleus"/>
    <property type="evidence" value="ECO:0007669"/>
    <property type="project" value="TreeGrafter"/>
</dbReference>
<evidence type="ECO:0000256" key="2">
    <source>
        <dbReference type="ARBA" id="ARBA00022527"/>
    </source>
</evidence>
<evidence type="ECO:0000259" key="8">
    <source>
        <dbReference type="PROSITE" id="PS50011"/>
    </source>
</evidence>
<name>A0AAN6S0Y3_9PEZI</name>
<feature type="compositionally biased region" description="Basic and acidic residues" evidence="7">
    <location>
        <begin position="323"/>
        <end position="339"/>
    </location>
</feature>
<evidence type="ECO:0000313" key="9">
    <source>
        <dbReference type="EMBL" id="KAK3935973.1"/>
    </source>
</evidence>
<keyword evidence="2" id="KW-0723">Serine/threonine-protein kinase</keyword>
<sequence length="422" mass="46132">MDLEINSFSDLACLSQDTVKSGPGDEKIPRTSFVVLDADDNAYFGIKLGTTIGDITLDQIRGSLQPLPEGEIYALFPREGEGGGEGGLTVAPDDLRCIGHHYIKRPAWHNYVDFMGGDDLAQFILQEARTMEVLSQHPHPNIIRYHGCRVKRGRIIGLVVEGFEFEKDLLVAEDYPEFFRGKLDKAFIMSGLRSALDHLHSLGWAHNDLNPANIMLKPDYEEGGIQHYKPVLIDFGSCQPFGKMLLSAGTQGWCKEEMPRSDKRNDDFGLALLGPWLDNVIGELEKRDGAPPSKAQPPSRYGDVTSPEAEQRHDLVPAPPKTPGDEAVREAEECDDSHPPDSPITEEDGMPLVEGGNTAPLPSAAATARDALSSATEESGGIALWSWTAPRVGIREHGIREVEERKGTIAPPCVLPNADAVL</sequence>
<feature type="domain" description="Protein kinase" evidence="8">
    <location>
        <begin position="73"/>
        <end position="353"/>
    </location>
</feature>
<keyword evidence="5" id="KW-0418">Kinase</keyword>
<keyword evidence="4" id="KW-0547">Nucleotide-binding</keyword>
<evidence type="ECO:0000256" key="5">
    <source>
        <dbReference type="ARBA" id="ARBA00022777"/>
    </source>
</evidence>
<dbReference type="GO" id="GO:0004674">
    <property type="term" value="F:protein serine/threonine kinase activity"/>
    <property type="evidence" value="ECO:0007669"/>
    <property type="project" value="UniProtKB-KW"/>
</dbReference>
<evidence type="ECO:0000256" key="1">
    <source>
        <dbReference type="ARBA" id="ARBA00012513"/>
    </source>
</evidence>
<keyword evidence="6" id="KW-0067">ATP-binding</keyword>
<keyword evidence="3" id="KW-0808">Transferase</keyword>
<dbReference type="GO" id="GO:0005524">
    <property type="term" value="F:ATP binding"/>
    <property type="evidence" value="ECO:0007669"/>
    <property type="project" value="UniProtKB-KW"/>
</dbReference>
<gene>
    <name evidence="9" type="ORF">QBC46DRAFT_420623</name>
</gene>
<dbReference type="PANTHER" id="PTHR44167">
    <property type="entry name" value="OVARIAN-SPECIFIC SERINE/THREONINE-PROTEIN KINASE LOK-RELATED"/>
    <property type="match status" value="1"/>
</dbReference>
<reference evidence="10" key="1">
    <citation type="journal article" date="2023" name="Mol. Phylogenet. Evol.">
        <title>Genome-scale phylogeny and comparative genomics of the fungal order Sordariales.</title>
        <authorList>
            <person name="Hensen N."/>
            <person name="Bonometti L."/>
            <person name="Westerberg I."/>
            <person name="Brannstrom I.O."/>
            <person name="Guillou S."/>
            <person name="Cros-Aarteil S."/>
            <person name="Calhoun S."/>
            <person name="Haridas S."/>
            <person name="Kuo A."/>
            <person name="Mondo S."/>
            <person name="Pangilinan J."/>
            <person name="Riley R."/>
            <person name="LaButti K."/>
            <person name="Andreopoulos B."/>
            <person name="Lipzen A."/>
            <person name="Chen C."/>
            <person name="Yan M."/>
            <person name="Daum C."/>
            <person name="Ng V."/>
            <person name="Clum A."/>
            <person name="Steindorff A."/>
            <person name="Ohm R.A."/>
            <person name="Martin F."/>
            <person name="Silar P."/>
            <person name="Natvig D.O."/>
            <person name="Lalanne C."/>
            <person name="Gautier V."/>
            <person name="Ament-Velasquez S.L."/>
            <person name="Kruys A."/>
            <person name="Hutchinson M.I."/>
            <person name="Powell A.J."/>
            <person name="Barry K."/>
            <person name="Miller A.N."/>
            <person name="Grigoriev I.V."/>
            <person name="Debuchy R."/>
            <person name="Gladieux P."/>
            <person name="Hiltunen Thoren M."/>
            <person name="Johannesson H."/>
        </authorList>
    </citation>
    <scope>NUCLEOTIDE SEQUENCE [LARGE SCALE GENOMIC DNA]</scope>
    <source>
        <strain evidence="10">CBS 340.73</strain>
    </source>
</reference>